<reference evidence="3 4" key="1">
    <citation type="submission" date="2023-08" db="EMBL/GenBank/DDBJ databases">
        <title>Annotated Genome Sequence of Vanrija albida AlHP1.</title>
        <authorList>
            <person name="Herzog R."/>
        </authorList>
    </citation>
    <scope>NUCLEOTIDE SEQUENCE [LARGE SCALE GENOMIC DNA]</scope>
    <source>
        <strain evidence="3 4">AlHP1</strain>
    </source>
</reference>
<feature type="compositionally biased region" description="Basic and acidic residues" evidence="1">
    <location>
        <begin position="256"/>
        <end position="266"/>
    </location>
</feature>
<protein>
    <recommendedName>
        <fullName evidence="2">RING-type domain-containing protein</fullName>
    </recommendedName>
</protein>
<keyword evidence="4" id="KW-1185">Reference proteome</keyword>
<dbReference type="Proteomes" id="UP001565368">
    <property type="component" value="Unassembled WGS sequence"/>
</dbReference>
<feature type="region of interest" description="Disordered" evidence="1">
    <location>
        <begin position="56"/>
        <end position="90"/>
    </location>
</feature>
<feature type="domain" description="RING-type" evidence="2">
    <location>
        <begin position="453"/>
        <end position="546"/>
    </location>
</feature>
<proteinExistence type="predicted"/>
<feature type="region of interest" description="Disordered" evidence="1">
    <location>
        <begin position="585"/>
        <end position="604"/>
    </location>
</feature>
<organism evidence="3 4">
    <name type="scientific">Vanrija albida</name>
    <dbReference type="NCBI Taxonomy" id="181172"/>
    <lineage>
        <taxon>Eukaryota</taxon>
        <taxon>Fungi</taxon>
        <taxon>Dikarya</taxon>
        <taxon>Basidiomycota</taxon>
        <taxon>Agaricomycotina</taxon>
        <taxon>Tremellomycetes</taxon>
        <taxon>Trichosporonales</taxon>
        <taxon>Trichosporonaceae</taxon>
        <taxon>Vanrija</taxon>
    </lineage>
</organism>
<dbReference type="Gene3D" id="3.30.40.10">
    <property type="entry name" value="Zinc/RING finger domain, C3HC4 (zinc finger)"/>
    <property type="match status" value="1"/>
</dbReference>
<comment type="caution">
    <text evidence="3">The sequence shown here is derived from an EMBL/GenBank/DDBJ whole genome shotgun (WGS) entry which is preliminary data.</text>
</comment>
<feature type="compositionally biased region" description="Acidic residues" evidence="1">
    <location>
        <begin position="623"/>
        <end position="633"/>
    </location>
</feature>
<dbReference type="SUPFAM" id="SSF57850">
    <property type="entry name" value="RING/U-box"/>
    <property type="match status" value="1"/>
</dbReference>
<dbReference type="EMBL" id="JBBXJM010000001">
    <property type="protein sequence ID" value="KAL1412938.1"/>
    <property type="molecule type" value="Genomic_DNA"/>
</dbReference>
<sequence>MAAIALSQWYSNSSGGPVARQRSRSTSVLVPAGRMSVYYPTVQQTVVVDAGLPAGTAEAKDDSKTRRRETIFGPDVGDDDQPGWTTPEEGNKVSVDVVKRWVDRAKSEEGLHATTTLQALVNLKRPTLLLQQLPVPQTRDQSADITPVGPTPPLHLLKFNYDAMTPKVNITLSVHQPLPTPASSSSEHLAPEPPRVIYTGIHPGGFNQTFQLPATAALDLTSAIAPTPPAAPGTPDGDDKSVKTPGEGEGNTPSEEMSRSSADRAHQHSSTTPDLAAIPEFPSTSAEAAAAAEREERPPRRFGIFPRRSRRPADVESGDIELANATATAPATPAEDIQEKPEEPKPEEPEYGLRLLIRIEAAGPEGQTLRRRNAQLTHILISGMWVPDAGSTPQEGPGKRVWVIKVVRREALIGSHSFLLKEIYGLSSTSTSSEPASYPPTAADPYASTPNECIVCLTSPRDVVLLPCRHLVVCRDCAVGMVEFGAGGRVARREEPAADAAAGPAGNGAAAETTVIDGGAAAAPAPAPAPAPRRKKKAKGWYCPVCRQPYTSLLRLALPASKAPATPDDDGTVPLARAPSIASVRTTRSVRSVAPTLPPGAEEMLARLPPGAEEHGHDHDHDHDDDEEEDAVPEAERPQFVEQAPKNEVDAAERGEAPVDAAVAATEALTISPQAPAAAPPAEADVTDAAAAPAPKQA</sequence>
<evidence type="ECO:0000259" key="2">
    <source>
        <dbReference type="SMART" id="SM00184"/>
    </source>
</evidence>
<evidence type="ECO:0000256" key="1">
    <source>
        <dbReference type="SAM" id="MobiDB-lite"/>
    </source>
</evidence>
<dbReference type="Pfam" id="PF13920">
    <property type="entry name" value="zf-C3HC4_3"/>
    <property type="match status" value="1"/>
</dbReference>
<dbReference type="RefSeq" id="XP_069212882.1">
    <property type="nucleotide sequence ID" value="XM_069349338.1"/>
</dbReference>
<feature type="compositionally biased region" description="Low complexity" evidence="1">
    <location>
        <begin position="323"/>
        <end position="334"/>
    </location>
</feature>
<name>A0ABR3QEW3_9TREE</name>
<dbReference type="InterPro" id="IPR045194">
    <property type="entry name" value="MGRN1/RNF157-like"/>
</dbReference>
<accession>A0ABR3QEW3</accession>
<dbReference type="InterPro" id="IPR001841">
    <property type="entry name" value="Znf_RING"/>
</dbReference>
<dbReference type="InterPro" id="IPR013083">
    <property type="entry name" value="Znf_RING/FYVE/PHD"/>
</dbReference>
<dbReference type="PANTHER" id="PTHR22996">
    <property type="entry name" value="MAHOGUNIN"/>
    <property type="match status" value="1"/>
</dbReference>
<feature type="compositionally biased region" description="Basic and acidic residues" evidence="1">
    <location>
        <begin position="337"/>
        <end position="348"/>
    </location>
</feature>
<evidence type="ECO:0000313" key="3">
    <source>
        <dbReference type="EMBL" id="KAL1412938.1"/>
    </source>
</evidence>
<evidence type="ECO:0000313" key="4">
    <source>
        <dbReference type="Proteomes" id="UP001565368"/>
    </source>
</evidence>
<feature type="region of interest" description="Disordered" evidence="1">
    <location>
        <begin position="610"/>
        <end position="698"/>
    </location>
</feature>
<dbReference type="SMART" id="SM00184">
    <property type="entry name" value="RING"/>
    <property type="match status" value="1"/>
</dbReference>
<dbReference type="GeneID" id="95981730"/>
<gene>
    <name evidence="3" type="ORF">Q8F55_000687</name>
</gene>
<feature type="compositionally biased region" description="Basic and acidic residues" evidence="1">
    <location>
        <begin position="634"/>
        <end position="657"/>
    </location>
</feature>
<feature type="compositionally biased region" description="Low complexity" evidence="1">
    <location>
        <begin position="279"/>
        <end position="291"/>
    </location>
</feature>
<dbReference type="PANTHER" id="PTHR22996:SF0">
    <property type="entry name" value="RE60872P-RELATED"/>
    <property type="match status" value="1"/>
</dbReference>
<feature type="compositionally biased region" description="Basic and acidic residues" evidence="1">
    <location>
        <begin position="58"/>
        <end position="70"/>
    </location>
</feature>
<feature type="compositionally biased region" description="Basic and acidic residues" evidence="1">
    <location>
        <begin position="612"/>
        <end position="622"/>
    </location>
</feature>
<feature type="compositionally biased region" description="Low complexity" evidence="1">
    <location>
        <begin position="658"/>
        <end position="698"/>
    </location>
</feature>
<feature type="region of interest" description="Disordered" evidence="1">
    <location>
        <begin position="224"/>
        <end position="350"/>
    </location>
</feature>